<dbReference type="Proteomes" id="UP001589943">
    <property type="component" value="Unassembled WGS sequence"/>
</dbReference>
<evidence type="ECO:0000259" key="9">
    <source>
        <dbReference type="Pfam" id="PF02771"/>
    </source>
</evidence>
<organism evidence="10 11">
    <name type="scientific">Novosphingobium aquiterrae</name>
    <dbReference type="NCBI Taxonomy" id="624388"/>
    <lineage>
        <taxon>Bacteria</taxon>
        <taxon>Pseudomonadati</taxon>
        <taxon>Pseudomonadota</taxon>
        <taxon>Alphaproteobacteria</taxon>
        <taxon>Sphingomonadales</taxon>
        <taxon>Sphingomonadaceae</taxon>
        <taxon>Novosphingobium</taxon>
    </lineage>
</organism>
<keyword evidence="5 6" id="KW-0560">Oxidoreductase</keyword>
<feature type="domain" description="Acyl-CoA dehydrogenase/oxidase N-terminal" evidence="9">
    <location>
        <begin position="8"/>
        <end position="123"/>
    </location>
</feature>
<dbReference type="InterPro" id="IPR037069">
    <property type="entry name" value="AcylCoA_DH/ox_N_sf"/>
</dbReference>
<dbReference type="Pfam" id="PF02771">
    <property type="entry name" value="Acyl-CoA_dh_N"/>
    <property type="match status" value="1"/>
</dbReference>
<dbReference type="SUPFAM" id="SSF47203">
    <property type="entry name" value="Acyl-CoA dehydrogenase C-terminal domain-like"/>
    <property type="match status" value="1"/>
</dbReference>
<dbReference type="RefSeq" id="WP_379481706.1">
    <property type="nucleotide sequence ID" value="NZ_JBHLTL010000006.1"/>
</dbReference>
<dbReference type="PANTHER" id="PTHR43292:SF3">
    <property type="entry name" value="ACYL-COA DEHYDROGENASE FADE29"/>
    <property type="match status" value="1"/>
</dbReference>
<dbReference type="Gene3D" id="1.10.540.10">
    <property type="entry name" value="Acyl-CoA dehydrogenase/oxidase, N-terminal domain"/>
    <property type="match status" value="1"/>
</dbReference>
<feature type="domain" description="Acyl-CoA dehydrogenase/oxidase C-terminal" evidence="7">
    <location>
        <begin position="233"/>
        <end position="392"/>
    </location>
</feature>
<dbReference type="InterPro" id="IPR013786">
    <property type="entry name" value="AcylCoA_DH/ox_N"/>
</dbReference>
<evidence type="ECO:0000256" key="4">
    <source>
        <dbReference type="ARBA" id="ARBA00022827"/>
    </source>
</evidence>
<comment type="similarity">
    <text evidence="2 6">Belongs to the acyl-CoA dehydrogenase family.</text>
</comment>
<dbReference type="InterPro" id="IPR006091">
    <property type="entry name" value="Acyl-CoA_Oxase/DH_mid-dom"/>
</dbReference>
<feature type="domain" description="Acyl-CoA oxidase/dehydrogenase middle" evidence="8">
    <location>
        <begin position="127"/>
        <end position="221"/>
    </location>
</feature>
<evidence type="ECO:0000259" key="7">
    <source>
        <dbReference type="Pfam" id="PF00441"/>
    </source>
</evidence>
<comment type="caution">
    <text evidence="10">The sequence shown here is derived from an EMBL/GenBank/DDBJ whole genome shotgun (WGS) entry which is preliminary data.</text>
</comment>
<evidence type="ECO:0000256" key="2">
    <source>
        <dbReference type="ARBA" id="ARBA00009347"/>
    </source>
</evidence>
<dbReference type="Pfam" id="PF00441">
    <property type="entry name" value="Acyl-CoA_dh_1"/>
    <property type="match status" value="1"/>
</dbReference>
<keyword evidence="4 6" id="KW-0274">FAD</keyword>
<dbReference type="InterPro" id="IPR052161">
    <property type="entry name" value="Mycobact_Acyl-CoA_DH"/>
</dbReference>
<accession>A0ABV6PK95</accession>
<comment type="cofactor">
    <cofactor evidence="1 6">
        <name>FAD</name>
        <dbReference type="ChEBI" id="CHEBI:57692"/>
    </cofactor>
</comment>
<dbReference type="Gene3D" id="1.20.140.10">
    <property type="entry name" value="Butyryl-CoA Dehydrogenase, subunit A, domain 3"/>
    <property type="match status" value="1"/>
</dbReference>
<dbReference type="InterPro" id="IPR046373">
    <property type="entry name" value="Acyl-CoA_Oxase/DH_mid-dom_sf"/>
</dbReference>
<evidence type="ECO:0000256" key="1">
    <source>
        <dbReference type="ARBA" id="ARBA00001974"/>
    </source>
</evidence>
<dbReference type="Pfam" id="PF02770">
    <property type="entry name" value="Acyl-CoA_dh_M"/>
    <property type="match status" value="1"/>
</dbReference>
<name>A0ABV6PK95_9SPHN</name>
<dbReference type="InterPro" id="IPR036250">
    <property type="entry name" value="AcylCo_DH-like_C"/>
</dbReference>
<evidence type="ECO:0000313" key="11">
    <source>
        <dbReference type="Proteomes" id="UP001589943"/>
    </source>
</evidence>
<proteinExistence type="inferred from homology"/>
<sequence>MHLELTGEDLAFQHEVRDWIAASLTDDIREAAAKAGSVFVEKAYGLMWQAKLAAKGWAAPSWPQEYGGTGWTESQRHIFAAECRRAGAPSVAPMGLRMVAPCIMRYGTAEQKAHYLPRILAGEDYWCQGYSEPQAGSDLAALQLRADSDGDHYVLNGSKIWTTHAHVANKMFCLVRTSRDAARQAGITFLLLDMASPGIEVRPIHSIAGDHDFNQVFFEDVRVPMSGRLGEEGQGWTVAKYLLEFERTSAYASGLFAALDDVRAAAAHAGLLESPEFRRKLSLAAAQVSAIEAVEAVVLSAMASQGSPGPASSILKVQGTEAEQAIQELAVEVAGPYAAADQHDARQIGSNVAPLGDGFTMMAVPRYLNGRAASIYGGSNEVQRGIVAKAVLGL</sequence>
<gene>
    <name evidence="10" type="ORF">ACFFF7_12615</name>
</gene>
<dbReference type="EMBL" id="JBHLTL010000006">
    <property type="protein sequence ID" value="MFC0590260.1"/>
    <property type="molecule type" value="Genomic_DNA"/>
</dbReference>
<protein>
    <submittedName>
        <fullName evidence="10">Acyl-CoA dehydrogenase family protein</fullName>
    </submittedName>
</protein>
<evidence type="ECO:0000256" key="3">
    <source>
        <dbReference type="ARBA" id="ARBA00022630"/>
    </source>
</evidence>
<dbReference type="PANTHER" id="PTHR43292">
    <property type="entry name" value="ACYL-COA DEHYDROGENASE"/>
    <property type="match status" value="1"/>
</dbReference>
<dbReference type="Gene3D" id="2.40.110.10">
    <property type="entry name" value="Butyryl-CoA Dehydrogenase, subunit A, domain 2"/>
    <property type="match status" value="1"/>
</dbReference>
<evidence type="ECO:0000256" key="6">
    <source>
        <dbReference type="RuleBase" id="RU362125"/>
    </source>
</evidence>
<keyword evidence="11" id="KW-1185">Reference proteome</keyword>
<reference evidence="10 11" key="1">
    <citation type="submission" date="2024-09" db="EMBL/GenBank/DDBJ databases">
        <authorList>
            <person name="Sun Q."/>
            <person name="Mori K."/>
        </authorList>
    </citation>
    <scope>NUCLEOTIDE SEQUENCE [LARGE SCALE GENOMIC DNA]</scope>
    <source>
        <strain evidence="10 11">NCAIM B.02537</strain>
    </source>
</reference>
<dbReference type="SUPFAM" id="SSF56645">
    <property type="entry name" value="Acyl-CoA dehydrogenase NM domain-like"/>
    <property type="match status" value="1"/>
</dbReference>
<evidence type="ECO:0000259" key="8">
    <source>
        <dbReference type="Pfam" id="PF02770"/>
    </source>
</evidence>
<keyword evidence="3 6" id="KW-0285">Flavoprotein</keyword>
<evidence type="ECO:0000313" key="10">
    <source>
        <dbReference type="EMBL" id="MFC0590260.1"/>
    </source>
</evidence>
<evidence type="ECO:0000256" key="5">
    <source>
        <dbReference type="ARBA" id="ARBA00023002"/>
    </source>
</evidence>
<dbReference type="InterPro" id="IPR009075">
    <property type="entry name" value="AcylCo_DH/oxidase_C"/>
</dbReference>
<dbReference type="InterPro" id="IPR009100">
    <property type="entry name" value="AcylCoA_DH/oxidase_NM_dom_sf"/>
</dbReference>